<protein>
    <submittedName>
        <fullName evidence="1">Uncharacterized protein</fullName>
    </submittedName>
</protein>
<proteinExistence type="predicted"/>
<dbReference type="Proteomes" id="UP000188268">
    <property type="component" value="Unassembled WGS sequence"/>
</dbReference>
<keyword evidence="2" id="KW-1185">Reference proteome</keyword>
<dbReference type="Gramene" id="OMO75834">
    <property type="protein sequence ID" value="OMO75834"/>
    <property type="gene ID" value="CCACVL1_16020"/>
</dbReference>
<gene>
    <name evidence="1" type="ORF">CCACVL1_16020</name>
</gene>
<dbReference type="EMBL" id="AWWV01010943">
    <property type="protein sequence ID" value="OMO75834.1"/>
    <property type="molecule type" value="Genomic_DNA"/>
</dbReference>
<reference evidence="1 2" key="1">
    <citation type="submission" date="2013-09" db="EMBL/GenBank/DDBJ databases">
        <title>Corchorus capsularis genome sequencing.</title>
        <authorList>
            <person name="Alam M."/>
            <person name="Haque M.S."/>
            <person name="Islam M.S."/>
            <person name="Emdad E.M."/>
            <person name="Islam M.M."/>
            <person name="Ahmed B."/>
            <person name="Halim A."/>
            <person name="Hossen Q.M.M."/>
            <person name="Hossain M.Z."/>
            <person name="Ahmed R."/>
            <person name="Khan M.M."/>
            <person name="Islam R."/>
            <person name="Rashid M.M."/>
            <person name="Khan S.A."/>
            <person name="Rahman M.S."/>
            <person name="Alam M."/>
        </authorList>
    </citation>
    <scope>NUCLEOTIDE SEQUENCE [LARGE SCALE GENOMIC DNA]</scope>
    <source>
        <strain evidence="2">cv. CVL-1</strain>
        <tissue evidence="1">Whole seedling</tissue>
    </source>
</reference>
<name>A0A1R3HZS0_COCAP</name>
<sequence length="45" mass="4874">MGLLRVLGRKTAATRRKGRRCWASAAVGELSSLSWGTAIERGQSK</sequence>
<comment type="caution">
    <text evidence="1">The sequence shown here is derived from an EMBL/GenBank/DDBJ whole genome shotgun (WGS) entry which is preliminary data.</text>
</comment>
<evidence type="ECO:0000313" key="2">
    <source>
        <dbReference type="Proteomes" id="UP000188268"/>
    </source>
</evidence>
<dbReference type="AlphaFoldDB" id="A0A1R3HZS0"/>
<organism evidence="1 2">
    <name type="scientific">Corchorus capsularis</name>
    <name type="common">Jute</name>
    <dbReference type="NCBI Taxonomy" id="210143"/>
    <lineage>
        <taxon>Eukaryota</taxon>
        <taxon>Viridiplantae</taxon>
        <taxon>Streptophyta</taxon>
        <taxon>Embryophyta</taxon>
        <taxon>Tracheophyta</taxon>
        <taxon>Spermatophyta</taxon>
        <taxon>Magnoliopsida</taxon>
        <taxon>eudicotyledons</taxon>
        <taxon>Gunneridae</taxon>
        <taxon>Pentapetalae</taxon>
        <taxon>rosids</taxon>
        <taxon>malvids</taxon>
        <taxon>Malvales</taxon>
        <taxon>Malvaceae</taxon>
        <taxon>Grewioideae</taxon>
        <taxon>Apeibeae</taxon>
        <taxon>Corchorus</taxon>
    </lineage>
</organism>
<accession>A0A1R3HZS0</accession>
<evidence type="ECO:0000313" key="1">
    <source>
        <dbReference type="EMBL" id="OMO75834.1"/>
    </source>
</evidence>